<name>A0A645I4B0_9ZZZZ</name>
<dbReference type="PANTHER" id="PTHR42867:SF1">
    <property type="entry name" value="MEMBRANE PROTEIN-RELATED"/>
    <property type="match status" value="1"/>
</dbReference>
<dbReference type="InterPro" id="IPR010787">
    <property type="entry name" value="DUF1385"/>
</dbReference>
<dbReference type="PANTHER" id="PTHR42867">
    <property type="entry name" value="MEMBRANE PROTEIN-RELATED"/>
    <property type="match status" value="1"/>
</dbReference>
<gene>
    <name evidence="1" type="ORF">SDC9_192856</name>
</gene>
<reference evidence="1" key="1">
    <citation type="submission" date="2019-08" db="EMBL/GenBank/DDBJ databases">
        <authorList>
            <person name="Kucharzyk K."/>
            <person name="Murdoch R.W."/>
            <person name="Higgins S."/>
            <person name="Loffler F."/>
        </authorList>
    </citation>
    <scope>NUCLEOTIDE SEQUENCE</scope>
</reference>
<proteinExistence type="predicted"/>
<evidence type="ECO:0008006" key="2">
    <source>
        <dbReference type="Google" id="ProtNLM"/>
    </source>
</evidence>
<comment type="caution">
    <text evidence="1">The sequence shown here is derived from an EMBL/GenBank/DDBJ whole genome shotgun (WGS) entry which is preliminary data.</text>
</comment>
<accession>A0A645I4B0</accession>
<dbReference type="Pfam" id="PF07136">
    <property type="entry name" value="DUF1385"/>
    <property type="match status" value="1"/>
</dbReference>
<dbReference type="EMBL" id="VSSQ01105063">
    <property type="protein sequence ID" value="MPN45289.1"/>
    <property type="molecule type" value="Genomic_DNA"/>
</dbReference>
<dbReference type="AlphaFoldDB" id="A0A645I4B0"/>
<protein>
    <recommendedName>
        <fullName evidence="2">DUF1385 domain-containing protein</fullName>
    </recommendedName>
</protein>
<sequence>MVSILVSMAVFTPLHITNTLVRMGMHLLILPLIVGFTWELNRYVGGHDNLFCRAVRRPGMAIQRWTTFEPDDGMIEVGIAALKAVIPEEKGNDQW</sequence>
<organism evidence="1">
    <name type="scientific">bioreactor metagenome</name>
    <dbReference type="NCBI Taxonomy" id="1076179"/>
    <lineage>
        <taxon>unclassified sequences</taxon>
        <taxon>metagenomes</taxon>
        <taxon>ecological metagenomes</taxon>
    </lineage>
</organism>
<evidence type="ECO:0000313" key="1">
    <source>
        <dbReference type="EMBL" id="MPN45289.1"/>
    </source>
</evidence>